<keyword evidence="3" id="KW-1003">Cell membrane</keyword>
<accession>A0ABS1HED9</accession>
<dbReference type="RefSeq" id="WP_200463222.1">
    <property type="nucleotide sequence ID" value="NZ_JAENRR010000002.1"/>
</dbReference>
<dbReference type="InterPro" id="IPR044669">
    <property type="entry name" value="YneE/VCCN1/2-like"/>
</dbReference>
<feature type="transmembrane region" description="Helical" evidence="9">
    <location>
        <begin position="21"/>
        <end position="42"/>
    </location>
</feature>
<evidence type="ECO:0000256" key="9">
    <source>
        <dbReference type="SAM" id="Phobius"/>
    </source>
</evidence>
<comment type="similarity">
    <text evidence="8">Belongs to the anion channel-forming bestrophin (TC 1.A.46) family.</text>
</comment>
<evidence type="ECO:0000256" key="2">
    <source>
        <dbReference type="ARBA" id="ARBA00022448"/>
    </source>
</evidence>
<keyword evidence="4 9" id="KW-0812">Transmembrane</keyword>
<evidence type="ECO:0000256" key="8">
    <source>
        <dbReference type="ARBA" id="ARBA00034708"/>
    </source>
</evidence>
<evidence type="ECO:0000256" key="6">
    <source>
        <dbReference type="ARBA" id="ARBA00023065"/>
    </source>
</evidence>
<dbReference type="PANTHER" id="PTHR33281">
    <property type="entry name" value="UPF0187 PROTEIN YNEE"/>
    <property type="match status" value="1"/>
</dbReference>
<protein>
    <recommendedName>
        <fullName evidence="12">Multidrug transporter</fullName>
    </recommendedName>
</protein>
<keyword evidence="6" id="KW-0406">Ion transport</keyword>
<comment type="caution">
    <text evidence="10">The sequence shown here is derived from an EMBL/GenBank/DDBJ whole genome shotgun (WGS) entry which is preliminary data.</text>
</comment>
<evidence type="ECO:0000313" key="10">
    <source>
        <dbReference type="EMBL" id="MBK3515990.1"/>
    </source>
</evidence>
<keyword evidence="11" id="KW-1185">Reference proteome</keyword>
<evidence type="ECO:0000256" key="5">
    <source>
        <dbReference type="ARBA" id="ARBA00022989"/>
    </source>
</evidence>
<feature type="transmembrane region" description="Helical" evidence="9">
    <location>
        <begin position="280"/>
        <end position="296"/>
    </location>
</feature>
<organism evidence="10 11">
    <name type="scientific">Carboxylicivirga marina</name>
    <dbReference type="NCBI Taxonomy" id="2800988"/>
    <lineage>
        <taxon>Bacteria</taxon>
        <taxon>Pseudomonadati</taxon>
        <taxon>Bacteroidota</taxon>
        <taxon>Bacteroidia</taxon>
        <taxon>Marinilabiliales</taxon>
        <taxon>Marinilabiliaceae</taxon>
        <taxon>Carboxylicivirga</taxon>
    </lineage>
</organism>
<comment type="subcellular location">
    <subcellularLocation>
        <location evidence="1">Cell membrane</location>
        <topology evidence="1">Multi-pass membrane protein</topology>
    </subcellularLocation>
</comment>
<keyword evidence="2" id="KW-0813">Transport</keyword>
<feature type="transmembrane region" description="Helical" evidence="9">
    <location>
        <begin position="48"/>
        <end position="68"/>
    </location>
</feature>
<dbReference type="Proteomes" id="UP000605676">
    <property type="component" value="Unassembled WGS sequence"/>
</dbReference>
<name>A0ABS1HED9_9BACT</name>
<keyword evidence="5 9" id="KW-1133">Transmembrane helix</keyword>
<dbReference type="EMBL" id="JAENRR010000002">
    <property type="protein sequence ID" value="MBK3515990.1"/>
    <property type="molecule type" value="Genomic_DNA"/>
</dbReference>
<evidence type="ECO:0000256" key="1">
    <source>
        <dbReference type="ARBA" id="ARBA00004651"/>
    </source>
</evidence>
<feature type="transmembrane region" description="Helical" evidence="9">
    <location>
        <begin position="240"/>
        <end position="260"/>
    </location>
</feature>
<keyword evidence="7 9" id="KW-0472">Membrane</keyword>
<dbReference type="Pfam" id="PF25539">
    <property type="entry name" value="Bestrophin_2"/>
    <property type="match status" value="1"/>
</dbReference>
<evidence type="ECO:0000256" key="4">
    <source>
        <dbReference type="ARBA" id="ARBA00022692"/>
    </source>
</evidence>
<evidence type="ECO:0000256" key="7">
    <source>
        <dbReference type="ARBA" id="ARBA00023136"/>
    </source>
</evidence>
<sequence>MLTKTRYSLKDMVLWTRAETLFFVLYALLITFLYEAMGFVFIDMPWTPIALVGTAVAFIVGFQNNAAYGRIWEARKIWGGMVNTSRSWGMMIQAMLSNEYAKEPLSDDEIKEHKQQLIYRHIAWLTALRHAMRQGKKWEVFEKHRTNREWSRMAYIPERVTSLNDDLLMYLGPEEHQYVMQKDNKAAAILYLQSSHLKDLKEKKIIWEFSFLELEQKLSELFDLQGKSERIKNFPYPRQYATLSHQFVWLFLLMLPLALVSEFETIAQKVQSSFPLADTYFVWLAVPFCGAVSWIFHTMMRIGTVGENPFEGSANDVPISTIARGIERDLRQLMDEDVEAIPSQFPEKFHVQM</sequence>
<proteinExistence type="inferred from homology"/>
<evidence type="ECO:0000313" key="11">
    <source>
        <dbReference type="Proteomes" id="UP000605676"/>
    </source>
</evidence>
<reference evidence="10 11" key="1">
    <citation type="submission" date="2021-01" db="EMBL/GenBank/DDBJ databases">
        <title>Carboxyliciviraga sp.nov., isolated from coastal sediments.</title>
        <authorList>
            <person name="Lu D."/>
            <person name="Zhang T."/>
        </authorList>
    </citation>
    <scope>NUCLEOTIDE SEQUENCE [LARGE SCALE GENOMIC DNA]</scope>
    <source>
        <strain evidence="10 11">N1Y132</strain>
    </source>
</reference>
<evidence type="ECO:0000256" key="3">
    <source>
        <dbReference type="ARBA" id="ARBA00022475"/>
    </source>
</evidence>
<evidence type="ECO:0008006" key="12">
    <source>
        <dbReference type="Google" id="ProtNLM"/>
    </source>
</evidence>
<gene>
    <name evidence="10" type="ORF">JIV24_01475</name>
</gene>
<dbReference type="PANTHER" id="PTHR33281:SF19">
    <property type="entry name" value="VOLTAGE-DEPENDENT ANION CHANNEL-FORMING PROTEIN YNEE"/>
    <property type="match status" value="1"/>
</dbReference>